<dbReference type="PANTHER" id="PTHR40068:SF1">
    <property type="entry name" value="TRANSCRIPTION REPRESSOR NIAR-RELATED"/>
    <property type="match status" value="1"/>
</dbReference>
<dbReference type="PANTHER" id="PTHR40068">
    <property type="entry name" value="TRANSCRIPTION REPRESSOR NIAR-RELATED"/>
    <property type="match status" value="1"/>
</dbReference>
<dbReference type="SUPFAM" id="SSF75500">
    <property type="entry name" value="Putative transcriptional regulator TM1602, C-terminal domain"/>
    <property type="match status" value="1"/>
</dbReference>
<name>A0A1G8V4R8_9LACT</name>
<feature type="binding site" evidence="1">
    <location>
        <position position="76"/>
    </location>
    <ligand>
        <name>Ni(2+)</name>
        <dbReference type="ChEBI" id="CHEBI:49786"/>
    </ligand>
</feature>
<dbReference type="PIRSF" id="PIRSF037847">
    <property type="entry name" value="NiaR"/>
    <property type="match status" value="1"/>
</dbReference>
<dbReference type="InterPro" id="IPR036388">
    <property type="entry name" value="WH-like_DNA-bd_sf"/>
</dbReference>
<dbReference type="STRING" id="426701.SAMN04488098_100133"/>
<dbReference type="Pfam" id="PF02829">
    <property type="entry name" value="3H"/>
    <property type="match status" value="1"/>
</dbReference>
<dbReference type="InterPro" id="IPR035922">
    <property type="entry name" value="3H_dom_sf"/>
</dbReference>
<feature type="binding site" evidence="1">
    <location>
        <position position="84"/>
    </location>
    <ligand>
        <name>Ni(2+)</name>
        <dbReference type="ChEBI" id="CHEBI:49786"/>
    </ligand>
</feature>
<keyword evidence="5" id="KW-1185">Reference proteome</keyword>
<dbReference type="Pfam" id="PF08279">
    <property type="entry name" value="HTH_11"/>
    <property type="match status" value="1"/>
</dbReference>
<evidence type="ECO:0000259" key="2">
    <source>
        <dbReference type="Pfam" id="PF02829"/>
    </source>
</evidence>
<evidence type="ECO:0000259" key="3">
    <source>
        <dbReference type="Pfam" id="PF08279"/>
    </source>
</evidence>
<organism evidence="4 5">
    <name type="scientific">Alkalibacterium thalassium</name>
    <dbReference type="NCBI Taxonomy" id="426701"/>
    <lineage>
        <taxon>Bacteria</taxon>
        <taxon>Bacillati</taxon>
        <taxon>Bacillota</taxon>
        <taxon>Bacilli</taxon>
        <taxon>Lactobacillales</taxon>
        <taxon>Carnobacteriaceae</taxon>
        <taxon>Alkalibacterium</taxon>
    </lineage>
</organism>
<dbReference type="InterPro" id="IPR013196">
    <property type="entry name" value="HTH_11"/>
</dbReference>
<accession>A0A1G8V4R8</accession>
<dbReference type="SUPFAM" id="SSF46785">
    <property type="entry name" value="Winged helix' DNA-binding domain"/>
    <property type="match status" value="1"/>
</dbReference>
<proteinExistence type="predicted"/>
<reference evidence="5" key="1">
    <citation type="submission" date="2016-10" db="EMBL/GenBank/DDBJ databases">
        <authorList>
            <person name="Varghese N."/>
            <person name="Submissions S."/>
        </authorList>
    </citation>
    <scope>NUCLEOTIDE SEQUENCE [LARGE SCALE GENOMIC DNA]</scope>
    <source>
        <strain evidence="5">DSM 19181</strain>
    </source>
</reference>
<dbReference type="EMBL" id="FNFK01000001">
    <property type="protein sequence ID" value="SDJ60355.1"/>
    <property type="molecule type" value="Genomic_DNA"/>
</dbReference>
<protein>
    <recommendedName>
        <fullName evidence="6">Transcriptional regulator</fullName>
    </recommendedName>
</protein>
<evidence type="ECO:0008006" key="6">
    <source>
        <dbReference type="Google" id="ProtNLM"/>
    </source>
</evidence>
<dbReference type="InterPro" id="IPR026043">
    <property type="entry name" value="NadR"/>
</dbReference>
<keyword evidence="1" id="KW-0479">Metal-binding</keyword>
<dbReference type="RefSeq" id="WP_091263983.1">
    <property type="nucleotide sequence ID" value="NZ_FNFK01000001.1"/>
</dbReference>
<dbReference type="Proteomes" id="UP000199433">
    <property type="component" value="Unassembled WGS sequence"/>
</dbReference>
<dbReference type="InterPro" id="IPR004173">
    <property type="entry name" value="3H_domain"/>
</dbReference>
<feature type="binding site" evidence="1">
    <location>
        <position position="143"/>
    </location>
    <ligand>
        <name>Ni(2+)</name>
        <dbReference type="ChEBI" id="CHEBI:49786"/>
    </ligand>
</feature>
<evidence type="ECO:0000313" key="4">
    <source>
        <dbReference type="EMBL" id="SDJ60355.1"/>
    </source>
</evidence>
<dbReference type="OrthoDB" id="9792661at2"/>
<dbReference type="InterPro" id="IPR036390">
    <property type="entry name" value="WH_DNA-bd_sf"/>
</dbReference>
<gene>
    <name evidence="4" type="ORF">SAMN04488098_100133</name>
</gene>
<dbReference type="AlphaFoldDB" id="A0A1G8V4R8"/>
<dbReference type="GO" id="GO:0046872">
    <property type="term" value="F:metal ion binding"/>
    <property type="evidence" value="ECO:0007669"/>
    <property type="project" value="UniProtKB-KW"/>
</dbReference>
<feature type="domain" description="Helix-turn-helix type 11" evidence="3">
    <location>
        <begin position="6"/>
        <end position="59"/>
    </location>
</feature>
<sequence>MEADERRRVIRDYLEQSEEAVVARTLASKFNVSRQVIVGDIALLRAAGAGIVSTPKGYIMRSQIDEGVSEAVVCQHSPDDTKEELYAIVDLGGEVIDVTVEHPIYGLLKGDLNISSRLEADEFISKVQDNPSALLSNLTEGLHIHTIKAKNEDRLQKIKKVLESKGFLYQ</sequence>
<feature type="domain" description="3H" evidence="2">
    <location>
        <begin position="72"/>
        <end position="168"/>
    </location>
</feature>
<evidence type="ECO:0000313" key="5">
    <source>
        <dbReference type="Proteomes" id="UP000199433"/>
    </source>
</evidence>
<evidence type="ECO:0000256" key="1">
    <source>
        <dbReference type="PIRSR" id="PIRSR037847-1"/>
    </source>
</evidence>
<dbReference type="Gene3D" id="3.30.1340.20">
    <property type="entry name" value="3H domain"/>
    <property type="match status" value="1"/>
</dbReference>
<dbReference type="Gene3D" id="1.10.10.10">
    <property type="entry name" value="Winged helix-like DNA-binding domain superfamily/Winged helix DNA-binding domain"/>
    <property type="match status" value="1"/>
</dbReference>
<keyword evidence="1" id="KW-0533">Nickel</keyword>
<feature type="binding site" evidence="1">
    <location>
        <position position="145"/>
    </location>
    <ligand>
        <name>Ni(2+)</name>
        <dbReference type="ChEBI" id="CHEBI:49786"/>
    </ligand>
</feature>